<feature type="transmembrane region" description="Helical" evidence="8">
    <location>
        <begin position="167"/>
        <end position="187"/>
    </location>
</feature>
<feature type="transmembrane region" description="Helical" evidence="8">
    <location>
        <begin position="382"/>
        <end position="402"/>
    </location>
</feature>
<evidence type="ECO:0000256" key="3">
    <source>
        <dbReference type="ARBA" id="ARBA00022448"/>
    </source>
</evidence>
<keyword evidence="6 8" id="KW-0472">Membrane</keyword>
<evidence type="ECO:0000259" key="9">
    <source>
        <dbReference type="PROSITE" id="PS50850"/>
    </source>
</evidence>
<accession>A0A0C3H4V2</accession>
<feature type="transmembrane region" description="Helical" evidence="8">
    <location>
        <begin position="455"/>
        <end position="474"/>
    </location>
</feature>
<dbReference type="InterPro" id="IPR003663">
    <property type="entry name" value="Sugar/inositol_transpt"/>
</dbReference>
<organism evidence="10 11">
    <name type="scientific">Oidiodendron maius (strain Zn)</name>
    <dbReference type="NCBI Taxonomy" id="913774"/>
    <lineage>
        <taxon>Eukaryota</taxon>
        <taxon>Fungi</taxon>
        <taxon>Dikarya</taxon>
        <taxon>Ascomycota</taxon>
        <taxon>Pezizomycotina</taxon>
        <taxon>Leotiomycetes</taxon>
        <taxon>Leotiomycetes incertae sedis</taxon>
        <taxon>Myxotrichaceae</taxon>
        <taxon>Oidiodendron</taxon>
    </lineage>
</organism>
<dbReference type="Gene3D" id="1.20.1250.20">
    <property type="entry name" value="MFS general substrate transporter like domains"/>
    <property type="match status" value="1"/>
</dbReference>
<comment type="subcellular location">
    <subcellularLocation>
        <location evidence="1">Membrane</location>
        <topology evidence="1">Multi-pass membrane protein</topology>
    </subcellularLocation>
</comment>
<dbReference type="Pfam" id="PF00083">
    <property type="entry name" value="Sugar_tr"/>
    <property type="match status" value="1"/>
</dbReference>
<gene>
    <name evidence="10" type="ORF">OIDMADRAFT_27626</name>
</gene>
<feature type="transmembrane region" description="Helical" evidence="8">
    <location>
        <begin position="355"/>
        <end position="376"/>
    </location>
</feature>
<dbReference type="Proteomes" id="UP000054321">
    <property type="component" value="Unassembled WGS sequence"/>
</dbReference>
<comment type="similarity">
    <text evidence="2 7">Belongs to the major facilitator superfamily. Sugar transporter (TC 2.A.1.1) family.</text>
</comment>
<proteinExistence type="inferred from homology"/>
<reference evidence="11" key="2">
    <citation type="submission" date="2015-01" db="EMBL/GenBank/DDBJ databases">
        <title>Evolutionary Origins and Diversification of the Mycorrhizal Mutualists.</title>
        <authorList>
            <consortium name="DOE Joint Genome Institute"/>
            <consortium name="Mycorrhizal Genomics Consortium"/>
            <person name="Kohler A."/>
            <person name="Kuo A."/>
            <person name="Nagy L.G."/>
            <person name="Floudas D."/>
            <person name="Copeland A."/>
            <person name="Barry K.W."/>
            <person name="Cichocki N."/>
            <person name="Veneault-Fourrey C."/>
            <person name="LaButti K."/>
            <person name="Lindquist E.A."/>
            <person name="Lipzen A."/>
            <person name="Lundell T."/>
            <person name="Morin E."/>
            <person name="Murat C."/>
            <person name="Riley R."/>
            <person name="Ohm R."/>
            <person name="Sun H."/>
            <person name="Tunlid A."/>
            <person name="Henrissat B."/>
            <person name="Grigoriev I.V."/>
            <person name="Hibbett D.S."/>
            <person name="Martin F."/>
        </authorList>
    </citation>
    <scope>NUCLEOTIDE SEQUENCE [LARGE SCALE GENOMIC DNA]</scope>
    <source>
        <strain evidence="11">Zn</strain>
    </source>
</reference>
<dbReference type="InParanoid" id="A0A0C3H4V2"/>
<dbReference type="HOGENOM" id="CLU_001265_30_13_1"/>
<dbReference type="InterPro" id="IPR005828">
    <property type="entry name" value="MFS_sugar_transport-like"/>
</dbReference>
<evidence type="ECO:0000256" key="6">
    <source>
        <dbReference type="ARBA" id="ARBA00023136"/>
    </source>
</evidence>
<dbReference type="GO" id="GO:0005351">
    <property type="term" value="F:carbohydrate:proton symporter activity"/>
    <property type="evidence" value="ECO:0007669"/>
    <property type="project" value="TreeGrafter"/>
</dbReference>
<dbReference type="SUPFAM" id="SSF103473">
    <property type="entry name" value="MFS general substrate transporter"/>
    <property type="match status" value="1"/>
</dbReference>
<feature type="transmembrane region" description="Helical" evidence="8">
    <location>
        <begin position="423"/>
        <end position="443"/>
    </location>
</feature>
<feature type="domain" description="Major facilitator superfamily (MFS) profile" evidence="9">
    <location>
        <begin position="40"/>
        <end position="478"/>
    </location>
</feature>
<dbReference type="PANTHER" id="PTHR48022">
    <property type="entry name" value="PLASTIDIC GLUCOSE TRANSPORTER 4"/>
    <property type="match status" value="1"/>
</dbReference>
<feature type="transmembrane region" description="Helical" evidence="8">
    <location>
        <begin position="108"/>
        <end position="127"/>
    </location>
</feature>
<reference evidence="10 11" key="1">
    <citation type="submission" date="2014-04" db="EMBL/GenBank/DDBJ databases">
        <authorList>
            <consortium name="DOE Joint Genome Institute"/>
            <person name="Kuo A."/>
            <person name="Martino E."/>
            <person name="Perotto S."/>
            <person name="Kohler A."/>
            <person name="Nagy L.G."/>
            <person name="Floudas D."/>
            <person name="Copeland A."/>
            <person name="Barry K.W."/>
            <person name="Cichocki N."/>
            <person name="Veneault-Fourrey C."/>
            <person name="LaButti K."/>
            <person name="Lindquist E.A."/>
            <person name="Lipzen A."/>
            <person name="Lundell T."/>
            <person name="Morin E."/>
            <person name="Murat C."/>
            <person name="Sun H."/>
            <person name="Tunlid A."/>
            <person name="Henrissat B."/>
            <person name="Grigoriev I.V."/>
            <person name="Hibbett D.S."/>
            <person name="Martin F."/>
            <person name="Nordberg H.P."/>
            <person name="Cantor M.N."/>
            <person name="Hua S.X."/>
        </authorList>
    </citation>
    <scope>NUCLEOTIDE SEQUENCE [LARGE SCALE GENOMIC DNA]</scope>
    <source>
        <strain evidence="10 11">Zn</strain>
    </source>
</reference>
<dbReference type="PROSITE" id="PS50850">
    <property type="entry name" value="MFS"/>
    <property type="match status" value="1"/>
</dbReference>
<evidence type="ECO:0000256" key="2">
    <source>
        <dbReference type="ARBA" id="ARBA00010992"/>
    </source>
</evidence>
<protein>
    <recommendedName>
        <fullName evidence="9">Major facilitator superfamily (MFS) profile domain-containing protein</fullName>
    </recommendedName>
</protein>
<evidence type="ECO:0000256" key="5">
    <source>
        <dbReference type="ARBA" id="ARBA00022989"/>
    </source>
</evidence>
<evidence type="ECO:0000313" key="10">
    <source>
        <dbReference type="EMBL" id="KIN03176.1"/>
    </source>
</evidence>
<dbReference type="InterPro" id="IPR050360">
    <property type="entry name" value="MFS_Sugar_Transporters"/>
</dbReference>
<evidence type="ECO:0000256" key="7">
    <source>
        <dbReference type="RuleBase" id="RU003346"/>
    </source>
</evidence>
<dbReference type="EMBL" id="KN832874">
    <property type="protein sequence ID" value="KIN03176.1"/>
    <property type="molecule type" value="Genomic_DNA"/>
</dbReference>
<keyword evidence="11" id="KW-1185">Reference proteome</keyword>
<sequence length="528" mass="58975">MVHLDRMAASGIGGVMLQDVMPKRDKMWWWYTNLRTLNLLLLCAIVTDITNGYDGSMLNGIQSVPQWQKFFDHPTGSRLGTISNGVRYGQIGGLFFCAPIIQRFGRKWPIAFGSSILLVGVVLQTAAQNYGMFVTGRILIGFGNTIQQTTCPILISELAYPSQRAQIVGFMISTGSFGSLIAAWITYGTAFMAGSWSWRLPSALQAMSSVFQLTLCFFVPESPRWLVHNNRRQEAIEILTKYHAEGEHDSELLKFEISEIDYALEVEKAQSTSSWKEWIRTSANRRRLWIIITAGFIPQWTGNALISYYLHLVLNSIGITNSKTQLIINGCININGVIWGNFFSLLVNKIGRRPLFLWGTVGMFCAFLVVTVLTAVNTGQNFANPGMGHATIAMILIFGAFYKMPGVAFPSYTAEVAPYELRAKAFVITGFGDALANLFSGYTNPIALVAIGWKYYIVWCCVLISNFFIMYFFYPETKNLSLEEVTQMFDGSAAQNKLTDEEDGKAKDNFDIKETSKHVEIIPTEAGN</sequence>
<dbReference type="InterPro" id="IPR036259">
    <property type="entry name" value="MFS_trans_sf"/>
</dbReference>
<evidence type="ECO:0000256" key="8">
    <source>
        <dbReference type="SAM" id="Phobius"/>
    </source>
</evidence>
<evidence type="ECO:0000256" key="4">
    <source>
        <dbReference type="ARBA" id="ARBA00022692"/>
    </source>
</evidence>
<dbReference type="GO" id="GO:0016020">
    <property type="term" value="C:membrane"/>
    <property type="evidence" value="ECO:0007669"/>
    <property type="project" value="UniProtKB-SubCell"/>
</dbReference>
<dbReference type="OrthoDB" id="6133115at2759"/>
<keyword evidence="5 8" id="KW-1133">Transmembrane helix</keyword>
<dbReference type="PANTHER" id="PTHR48022:SF24">
    <property type="entry name" value="HEXOSE TRANSPORTER PROTEIN (AFU_ORTHOLOGUE AFUA_8G04480)"/>
    <property type="match status" value="1"/>
</dbReference>
<dbReference type="NCBIfam" id="TIGR00879">
    <property type="entry name" value="SP"/>
    <property type="match status" value="1"/>
</dbReference>
<feature type="transmembrane region" description="Helical" evidence="8">
    <location>
        <begin position="28"/>
        <end position="47"/>
    </location>
</feature>
<keyword evidence="4 8" id="KW-0812">Transmembrane</keyword>
<feature type="transmembrane region" description="Helical" evidence="8">
    <location>
        <begin position="326"/>
        <end position="348"/>
    </location>
</feature>
<feature type="transmembrane region" description="Helical" evidence="8">
    <location>
        <begin position="288"/>
        <end position="306"/>
    </location>
</feature>
<evidence type="ECO:0000313" key="11">
    <source>
        <dbReference type="Proteomes" id="UP000054321"/>
    </source>
</evidence>
<keyword evidence="3 7" id="KW-0813">Transport</keyword>
<evidence type="ECO:0000256" key="1">
    <source>
        <dbReference type="ARBA" id="ARBA00004141"/>
    </source>
</evidence>
<dbReference type="InterPro" id="IPR020846">
    <property type="entry name" value="MFS_dom"/>
</dbReference>
<dbReference type="AlphaFoldDB" id="A0A0C3H4V2"/>
<dbReference type="FunFam" id="1.20.1250.20:FF:000134">
    <property type="entry name" value="MFS sugar transporter protein"/>
    <property type="match status" value="1"/>
</dbReference>
<name>A0A0C3H4V2_OIDMZ</name>